<dbReference type="PANTHER" id="PTHR24216:SF65">
    <property type="entry name" value="PAXILLIN-LIKE PROTEIN 1"/>
    <property type="match status" value="1"/>
</dbReference>
<feature type="region of interest" description="Disordered" evidence="1">
    <location>
        <begin position="371"/>
        <end position="403"/>
    </location>
</feature>
<feature type="compositionally biased region" description="Basic and acidic residues" evidence="1">
    <location>
        <begin position="1088"/>
        <end position="1102"/>
    </location>
</feature>
<feature type="compositionally biased region" description="Basic and acidic residues" evidence="1">
    <location>
        <begin position="1765"/>
        <end position="1778"/>
    </location>
</feature>
<evidence type="ECO:0000313" key="3">
    <source>
        <dbReference type="Proteomes" id="UP000791440"/>
    </source>
</evidence>
<accession>A0A922CQA7</accession>
<feature type="compositionally biased region" description="Basic and acidic residues" evidence="1">
    <location>
        <begin position="89"/>
        <end position="115"/>
    </location>
</feature>
<feature type="compositionally biased region" description="Basic and acidic residues" evidence="1">
    <location>
        <begin position="1880"/>
        <end position="1894"/>
    </location>
</feature>
<feature type="region of interest" description="Disordered" evidence="1">
    <location>
        <begin position="320"/>
        <end position="357"/>
    </location>
</feature>
<feature type="compositionally biased region" description="Basic and acidic residues" evidence="1">
    <location>
        <begin position="1558"/>
        <end position="1572"/>
    </location>
</feature>
<feature type="compositionally biased region" description="Basic and acidic residues" evidence="1">
    <location>
        <begin position="1926"/>
        <end position="1942"/>
    </location>
</feature>
<feature type="compositionally biased region" description="Basic and acidic residues" evidence="1">
    <location>
        <begin position="197"/>
        <end position="217"/>
    </location>
</feature>
<feature type="compositionally biased region" description="Basic and acidic residues" evidence="1">
    <location>
        <begin position="1719"/>
        <end position="1731"/>
    </location>
</feature>
<feature type="compositionally biased region" description="Basic and acidic residues" evidence="1">
    <location>
        <begin position="1673"/>
        <end position="1689"/>
    </location>
</feature>
<feature type="region of interest" description="Disordered" evidence="1">
    <location>
        <begin position="197"/>
        <end position="224"/>
    </location>
</feature>
<feature type="compositionally biased region" description="Basic and acidic residues" evidence="1">
    <location>
        <begin position="1697"/>
        <end position="1710"/>
    </location>
</feature>
<feature type="region of interest" description="Disordered" evidence="1">
    <location>
        <begin position="89"/>
        <end position="132"/>
    </location>
</feature>
<proteinExistence type="predicted"/>
<feature type="non-terminal residue" evidence="2">
    <location>
        <position position="1"/>
    </location>
</feature>
<feature type="compositionally biased region" description="Basic and acidic residues" evidence="1">
    <location>
        <begin position="1627"/>
        <end position="1639"/>
    </location>
</feature>
<feature type="region of interest" description="Disordered" evidence="1">
    <location>
        <begin position="1082"/>
        <end position="1102"/>
    </location>
</feature>
<keyword evidence="3" id="KW-1185">Reference proteome</keyword>
<comment type="caution">
    <text evidence="2">The sequence shown here is derived from an EMBL/GenBank/DDBJ whole genome shotgun (WGS) entry which is preliminary data.</text>
</comment>
<feature type="compositionally biased region" description="Basic and acidic residues" evidence="1">
    <location>
        <begin position="1904"/>
        <end position="1916"/>
    </location>
</feature>
<feature type="compositionally biased region" description="Basic and acidic residues" evidence="1">
    <location>
        <begin position="1581"/>
        <end position="1594"/>
    </location>
</feature>
<dbReference type="PANTHER" id="PTHR24216">
    <property type="entry name" value="PAXILLIN-RELATED"/>
    <property type="match status" value="1"/>
</dbReference>
<gene>
    <name evidence="2" type="ORF">O3G_MSEX008751</name>
</gene>
<feature type="compositionally biased region" description="Basic and acidic residues" evidence="1">
    <location>
        <begin position="1489"/>
        <end position="1502"/>
    </location>
</feature>
<feature type="compositionally biased region" description="Basic and acidic residues" evidence="1">
    <location>
        <begin position="1650"/>
        <end position="1662"/>
    </location>
</feature>
<evidence type="ECO:0000256" key="1">
    <source>
        <dbReference type="SAM" id="MobiDB-lite"/>
    </source>
</evidence>
<feature type="compositionally biased region" description="Basic and acidic residues" evidence="1">
    <location>
        <begin position="1857"/>
        <end position="1873"/>
    </location>
</feature>
<feature type="compositionally biased region" description="Basic and acidic residues" evidence="1">
    <location>
        <begin position="1788"/>
        <end position="1800"/>
    </location>
</feature>
<reference evidence="2" key="1">
    <citation type="journal article" date="2016" name="Insect Biochem. Mol. Biol.">
        <title>Multifaceted biological insights from a draft genome sequence of the tobacco hornworm moth, Manduca sexta.</title>
        <authorList>
            <person name="Kanost M.R."/>
            <person name="Arrese E.L."/>
            <person name="Cao X."/>
            <person name="Chen Y.R."/>
            <person name="Chellapilla S."/>
            <person name="Goldsmith M.R."/>
            <person name="Grosse-Wilde E."/>
            <person name="Heckel D.G."/>
            <person name="Herndon N."/>
            <person name="Jiang H."/>
            <person name="Papanicolaou A."/>
            <person name="Qu J."/>
            <person name="Soulages J.L."/>
            <person name="Vogel H."/>
            <person name="Walters J."/>
            <person name="Waterhouse R.M."/>
            <person name="Ahn S.J."/>
            <person name="Almeida F.C."/>
            <person name="An C."/>
            <person name="Aqrawi P."/>
            <person name="Bretschneider A."/>
            <person name="Bryant W.B."/>
            <person name="Bucks S."/>
            <person name="Chao H."/>
            <person name="Chevignon G."/>
            <person name="Christen J.M."/>
            <person name="Clarke D.F."/>
            <person name="Dittmer N.T."/>
            <person name="Ferguson L.C.F."/>
            <person name="Garavelou S."/>
            <person name="Gordon K.H.J."/>
            <person name="Gunaratna R.T."/>
            <person name="Han Y."/>
            <person name="Hauser F."/>
            <person name="He Y."/>
            <person name="Heidel-Fischer H."/>
            <person name="Hirsh A."/>
            <person name="Hu Y."/>
            <person name="Jiang H."/>
            <person name="Kalra D."/>
            <person name="Klinner C."/>
            <person name="Konig C."/>
            <person name="Kovar C."/>
            <person name="Kroll A.R."/>
            <person name="Kuwar S.S."/>
            <person name="Lee S.L."/>
            <person name="Lehman R."/>
            <person name="Li K."/>
            <person name="Li Z."/>
            <person name="Liang H."/>
            <person name="Lovelace S."/>
            <person name="Lu Z."/>
            <person name="Mansfield J.H."/>
            <person name="McCulloch K.J."/>
            <person name="Mathew T."/>
            <person name="Morton B."/>
            <person name="Muzny D.M."/>
            <person name="Neunemann D."/>
            <person name="Ongeri F."/>
            <person name="Pauchet Y."/>
            <person name="Pu L.L."/>
            <person name="Pyrousis I."/>
            <person name="Rao X.J."/>
            <person name="Redding A."/>
            <person name="Roesel C."/>
            <person name="Sanchez-Gracia A."/>
            <person name="Schaack S."/>
            <person name="Shukla A."/>
            <person name="Tetreau G."/>
            <person name="Wang Y."/>
            <person name="Xiong G.H."/>
            <person name="Traut W."/>
            <person name="Walsh T.K."/>
            <person name="Worley K.C."/>
            <person name="Wu D."/>
            <person name="Wu W."/>
            <person name="Wu Y.Q."/>
            <person name="Zhang X."/>
            <person name="Zou Z."/>
            <person name="Zucker H."/>
            <person name="Briscoe A.D."/>
            <person name="Burmester T."/>
            <person name="Clem R.J."/>
            <person name="Feyereisen R."/>
            <person name="Grimmelikhuijzen C.J.P."/>
            <person name="Hamodrakas S.J."/>
            <person name="Hansson B.S."/>
            <person name="Huguet E."/>
            <person name="Jermiin L.S."/>
            <person name="Lan Q."/>
            <person name="Lehman H.K."/>
            <person name="Lorenzen M."/>
            <person name="Merzendorfer H."/>
            <person name="Michalopoulos I."/>
            <person name="Morton D.B."/>
            <person name="Muthukrishnan S."/>
            <person name="Oakeshott J.G."/>
            <person name="Palmer W."/>
            <person name="Park Y."/>
            <person name="Passarelli A.L."/>
            <person name="Rozas J."/>
            <person name="Schwartz L.M."/>
            <person name="Smith W."/>
            <person name="Southgate A."/>
            <person name="Vilcinskas A."/>
            <person name="Vogt R."/>
            <person name="Wang P."/>
            <person name="Werren J."/>
            <person name="Yu X.Q."/>
            <person name="Zhou J.J."/>
            <person name="Brown S.J."/>
            <person name="Scherer S.E."/>
            <person name="Richards S."/>
            <person name="Blissard G.W."/>
        </authorList>
    </citation>
    <scope>NUCLEOTIDE SEQUENCE</scope>
</reference>
<feature type="compositionally biased region" description="Basic and acidic residues" evidence="1">
    <location>
        <begin position="2018"/>
        <end position="2033"/>
    </location>
</feature>
<feature type="compositionally biased region" description="Basic and acidic residues" evidence="1">
    <location>
        <begin position="1834"/>
        <end position="1847"/>
    </location>
</feature>
<dbReference type="EMBL" id="JH668469">
    <property type="protein sequence ID" value="KAG6454522.1"/>
    <property type="molecule type" value="Genomic_DNA"/>
</dbReference>
<feature type="compositionally biased region" description="Basic and acidic residues" evidence="1">
    <location>
        <begin position="1742"/>
        <end position="1754"/>
    </location>
</feature>
<name>A0A922CQA7_MANSE</name>
<feature type="compositionally biased region" description="Basic and acidic residues" evidence="1">
    <location>
        <begin position="1535"/>
        <end position="1547"/>
    </location>
</feature>
<organism evidence="2 3">
    <name type="scientific">Manduca sexta</name>
    <name type="common">Tobacco hawkmoth</name>
    <name type="synonym">Tobacco hornworm</name>
    <dbReference type="NCBI Taxonomy" id="7130"/>
    <lineage>
        <taxon>Eukaryota</taxon>
        <taxon>Metazoa</taxon>
        <taxon>Ecdysozoa</taxon>
        <taxon>Arthropoda</taxon>
        <taxon>Hexapoda</taxon>
        <taxon>Insecta</taxon>
        <taxon>Pterygota</taxon>
        <taxon>Neoptera</taxon>
        <taxon>Endopterygota</taxon>
        <taxon>Lepidoptera</taxon>
        <taxon>Glossata</taxon>
        <taxon>Ditrysia</taxon>
        <taxon>Bombycoidea</taxon>
        <taxon>Sphingidae</taxon>
        <taxon>Sphinginae</taxon>
        <taxon>Sphingini</taxon>
        <taxon>Manduca</taxon>
    </lineage>
</organism>
<feature type="compositionally biased region" description="Basic and acidic residues" evidence="1">
    <location>
        <begin position="1466"/>
        <end position="1479"/>
    </location>
</feature>
<protein>
    <submittedName>
        <fullName evidence="2">Uncharacterized protein</fullName>
    </submittedName>
</protein>
<reference evidence="2" key="2">
    <citation type="submission" date="2020-12" db="EMBL/GenBank/DDBJ databases">
        <authorList>
            <person name="Kanost M."/>
        </authorList>
    </citation>
    <scope>NUCLEOTIDE SEQUENCE</scope>
</reference>
<feature type="compositionally biased region" description="Basic and acidic residues" evidence="1">
    <location>
        <begin position="1995"/>
        <end position="2008"/>
    </location>
</feature>
<feature type="compositionally biased region" description="Basic and acidic residues" evidence="1">
    <location>
        <begin position="1811"/>
        <end position="1825"/>
    </location>
</feature>
<feature type="compositionally biased region" description="Basic and acidic residues" evidence="1">
    <location>
        <begin position="1512"/>
        <end position="1528"/>
    </location>
</feature>
<feature type="region of interest" description="Disordered" evidence="1">
    <location>
        <begin position="1433"/>
        <end position="2033"/>
    </location>
</feature>
<dbReference type="Proteomes" id="UP000791440">
    <property type="component" value="Unassembled WGS sequence"/>
</dbReference>
<feature type="region of interest" description="Disordered" evidence="1">
    <location>
        <begin position="245"/>
        <end position="287"/>
    </location>
</feature>
<feature type="compositionally biased region" description="Basic and acidic residues" evidence="1">
    <location>
        <begin position="1604"/>
        <end position="1620"/>
    </location>
</feature>
<feature type="non-terminal residue" evidence="2">
    <location>
        <position position="2033"/>
    </location>
</feature>
<sequence length="2033" mass="226912">VPVIETSSEKEYQTVKNDVVETDKFTSILTGLHDIKKKSEIETSVDISSEILEDDIPSPELIQDTYVETKPIISVEPNVIKKPETEKQFDVDTIRTERESSPLSEKEGLKQYMSEKDEEEISTTDTIKPTAMVEESIVTTKDVTPKTPAEELLTKSKELPTTISHAIDKITKHIVSDKLDEKQVSLEKDIHGIMEAKPVTEIDGEKKPVSDKEKPEKTICSPLESEKLLSPAKLEEKELIVDKLKSKEKAPSTVEPDKVSMLIKPEKKKVDEHEVQEKVSILDKPKPDDKLKKITKKEIETTFKDDEKDIDEHEIVLVRDSSSEEVSKEASLEEKYSFEQSEKIDKKPLADLTTQEDKLPLDDISSYTDSIQSFTSQKEPESIKPIDDKKKKHFPEVGSPRDEVAMSEASDSGVHSILMEGDHISSIVDEHIQTQSIKDSAAHLMESIHKAFGDENIQQGIKTESLEALAIRSEIDRVSTPPTVPVSPLPKTPSSFQDVKMADGIQSEVTYDKSDGSEETITKVVHVGEDVLTQKISTSTEKVPKVPKTTDIDGDSDLLTLMQTVGKIKTETDTVTKIIKEGENVVTQTITTVTTKEIISREDGTPQNIKTTIETTTLSKGPDGSITTTKDTQTLLSECSSSLRSTSQMDLYAKESKIDKDYLDSSDEKSETLSTFQIKDITEKIHDRDSYFVRKDLESFISESDDVDDNIEDTVIDTDVSKRIVKENNIDIIETITTITKKETIRISDTNKILRTTVETNITKEHPDGSKDVQKNVEVKTEELVLDSSSNLDKILSEYVIYGEPEESVTTKIEEVKQETFIIKRTIVTRIVKTKYADTHGIPRKLKTVTTVTTTDEYPDGSARTKVDSSTTLTDIETETVETQEIQEFTEVEDKTVETDKQEKSVLINGKSVLQIITTITTKEMLTNKDKTKRKLKTTVETVTETMLPEGMTEVTKDVKVSVCDCSLDDVKESLEGYEPIGQPKEYTVTEEESIVENGNLIKRRKTTTTIVEQFKNIIEKLKRTRTTVIIVTEDEHPDGSIITKTSERVSVVEEILDGFEYKSDLDKDRQEIVPQQDIPQAKPVKPTVDKDMPREEPPKEKAPVAIVEEISPEAMKIEKALEDLVPAEEPEITETTKIEEIMEEEIIIRRVIVMKIIRTKYADRQGVLRKLKTVTITTTTDNYPDSTARTHVETSTMLSDIEQDVEDVIEESLQGFEPVGKPKEDTVTKIETITEGGIIIKRHLTVITITQEFNNVITKTKRTKTTIKTITEDEYPDGSVVTRTSEKASLVDETLLAPIQDGVESSDDEDTYKLEVLKDLTPDGEPEITETTQTEDVKEKDIIIKRTIITRIVKTKYSDSQKVVRKVKTVTTITTTDQYPEGTAYTTVDTHVVVTDVEMNGTVTPSEPIENDIIMKDMPIKKLPSHIDKIYAPEKKSETDQMSVTKEVTEKVAPKEQVVPVSKEPLPEREVSEKESPKEQLAPISKEPSPEKEVSEKEPPKEQVAPISKEPSSEKEIPEKESPEEHVAPISKEPSPEKEVPEKASPKEQVAPVSKEPSPEREVPEKVEAKEQVAPILKEPSQEKEVPEKDSPKEQAAPISKEPSPEKEVPDKAPPKEKVAPVSKKPSPEREVPEKASSKEQIAPVSKESSPEKEVPDKAPPKEPVAPISKEPSPEKEVPDKAPPKEKVAPVSKEPSPGREVPEKVEAKEQAALISKEPSPEKEVPDKAPPKEQVTPVSRELSPEKEVPEKTSPKEQVATISKELSLEKTVPEKESPKEQAALISKEPSPEKEVPEKVSPKEQVAPVSKEPSPEREVPEKVDAKEQVAPILKEPSQEKEVPEKDSPKEQVAPISKEPSPEKEVPDKAPPKEKVAPVLKEPSPEREVPEKVEAKEQAALISKEPSPVKEVPEKESPKEPVTSVSKEPSPEKEVPEKASPKEKVGPVSKEPSPEREVPYKTPPKEQVTPVSKEPSPEKEVPEKASPKEQAALISKEPSPEKEVPEKDSPKEQVAPISKEPSPEKEVPDKAPPKEK</sequence>
<feature type="compositionally biased region" description="Basic and acidic residues" evidence="1">
    <location>
        <begin position="1972"/>
        <end position="1984"/>
    </location>
</feature>
<feature type="compositionally biased region" description="Basic and acidic residues" evidence="1">
    <location>
        <begin position="378"/>
        <end position="389"/>
    </location>
</feature>
<evidence type="ECO:0000313" key="2">
    <source>
        <dbReference type="EMBL" id="KAG6454522.1"/>
    </source>
</evidence>